<sequence length="49" mass="5871">MFTPIRKFARALRVPSVAEREMTYLNGARDLVDLEYRQREIDRGLFRRG</sequence>
<evidence type="ECO:0000313" key="1">
    <source>
        <dbReference type="EMBL" id="THV25740.1"/>
    </source>
</evidence>
<gene>
    <name evidence="1" type="ORF">FAA97_06045</name>
</gene>
<dbReference type="AlphaFoldDB" id="A0A4S8P675"/>
<accession>A0A4S8P675</accession>
<reference evidence="1 2" key="1">
    <citation type="submission" date="2019-04" db="EMBL/GenBank/DDBJ databases">
        <title>Genome sequence of strain shin9-1.</title>
        <authorList>
            <person name="Gao J."/>
            <person name="Sun J."/>
        </authorList>
    </citation>
    <scope>NUCLEOTIDE SEQUENCE [LARGE SCALE GENOMIC DNA]</scope>
    <source>
        <strain evidence="2">shin9-1</strain>
    </source>
</reference>
<evidence type="ECO:0000313" key="2">
    <source>
        <dbReference type="Proteomes" id="UP000308828"/>
    </source>
</evidence>
<dbReference type="Proteomes" id="UP000308828">
    <property type="component" value="Unassembled WGS sequence"/>
</dbReference>
<keyword evidence="2" id="KW-1185">Reference proteome</keyword>
<protein>
    <submittedName>
        <fullName evidence="1">DUF3563 domain-containing protein</fullName>
    </submittedName>
</protein>
<comment type="caution">
    <text evidence="1">The sequence shown here is derived from an EMBL/GenBank/DDBJ whole genome shotgun (WGS) entry which is preliminary data.</text>
</comment>
<organism evidence="1 2">
    <name type="scientific">Peteryoungia ipomoeae</name>
    <dbReference type="NCBI Taxonomy" id="1210932"/>
    <lineage>
        <taxon>Bacteria</taxon>
        <taxon>Pseudomonadati</taxon>
        <taxon>Pseudomonadota</taxon>
        <taxon>Alphaproteobacteria</taxon>
        <taxon>Hyphomicrobiales</taxon>
        <taxon>Rhizobiaceae</taxon>
        <taxon>Peteryoungia</taxon>
    </lineage>
</organism>
<dbReference type="Pfam" id="PF12086">
    <property type="entry name" value="DUF3563"/>
    <property type="match status" value="1"/>
</dbReference>
<dbReference type="EMBL" id="STGV01000001">
    <property type="protein sequence ID" value="THV25740.1"/>
    <property type="molecule type" value="Genomic_DNA"/>
</dbReference>
<dbReference type="OrthoDB" id="8451584at2"/>
<dbReference type="RefSeq" id="WP_136597575.1">
    <property type="nucleotide sequence ID" value="NZ_STGV01000001.1"/>
</dbReference>
<proteinExistence type="predicted"/>
<dbReference type="InterPro" id="IPR021946">
    <property type="entry name" value="DUF3563"/>
</dbReference>
<name>A0A4S8P675_9HYPH</name>